<accession>A0A8H7C3R8</accession>
<dbReference type="InterPro" id="IPR002347">
    <property type="entry name" value="SDR_fam"/>
</dbReference>
<dbReference type="PRINTS" id="PR00081">
    <property type="entry name" value="GDHRDH"/>
</dbReference>
<comment type="caution">
    <text evidence="2">The sequence shown here is derived from an EMBL/GenBank/DDBJ whole genome shotgun (WGS) entry which is preliminary data.</text>
</comment>
<dbReference type="Proteomes" id="UP000629468">
    <property type="component" value="Unassembled WGS sequence"/>
</dbReference>
<dbReference type="EMBL" id="JABXXO010000013">
    <property type="protein sequence ID" value="KAF7761957.1"/>
    <property type="molecule type" value="Genomic_DNA"/>
</dbReference>
<comment type="similarity">
    <text evidence="1">Belongs to the short-chain dehydrogenases/reductases (SDR) family.</text>
</comment>
<dbReference type="PANTHER" id="PTHR42760:SF121">
    <property type="entry name" value="3-OXOACYL-(ACYL-CARRIER-PROTEIN) REDUCTASE"/>
    <property type="match status" value="1"/>
</dbReference>
<protein>
    <submittedName>
        <fullName evidence="2">Uncharacterized protein</fullName>
    </submittedName>
</protein>
<dbReference type="PANTHER" id="PTHR42760">
    <property type="entry name" value="SHORT-CHAIN DEHYDROGENASES/REDUCTASES FAMILY MEMBER"/>
    <property type="match status" value="1"/>
</dbReference>
<organism evidence="2 3">
    <name type="scientific">Agaricus bisporus var. burnettii</name>
    <dbReference type="NCBI Taxonomy" id="192524"/>
    <lineage>
        <taxon>Eukaryota</taxon>
        <taxon>Fungi</taxon>
        <taxon>Dikarya</taxon>
        <taxon>Basidiomycota</taxon>
        <taxon>Agaricomycotina</taxon>
        <taxon>Agaricomycetes</taxon>
        <taxon>Agaricomycetidae</taxon>
        <taxon>Agaricales</taxon>
        <taxon>Agaricineae</taxon>
        <taxon>Agaricaceae</taxon>
        <taxon>Agaricus</taxon>
    </lineage>
</organism>
<dbReference type="GO" id="GO:0016616">
    <property type="term" value="F:oxidoreductase activity, acting on the CH-OH group of donors, NAD or NADP as acceptor"/>
    <property type="evidence" value="ECO:0007669"/>
    <property type="project" value="TreeGrafter"/>
</dbReference>
<evidence type="ECO:0000256" key="1">
    <source>
        <dbReference type="ARBA" id="ARBA00006484"/>
    </source>
</evidence>
<dbReference type="PRINTS" id="PR00080">
    <property type="entry name" value="SDRFAMILY"/>
</dbReference>
<sequence length="283" mass="31194">MYFTYLTRLYNHEVASVPAQYVASLPGDVKLSRSNREQEEELGLDDVREEIKKMGRETVECIADVSNEGQVKTMVDNATKNLGGLDVMIANAGICIAKPFLETTLDDWDRGFNINGKGVFLCYKYAAQQMIKQGRGGRIIGACSQAGKHGFDSLTVYSATKFTVRSLTQSAAIALQSHGITVNAYAPGIIETSMLTTLRKDLAHLEQLDALKGEVGTPEEIAALVSYLVSKEARYVTGQSVNINGVPDETYSSIFKEHCQSEPYLYISALRFTDDRHRSLSND</sequence>
<gene>
    <name evidence="2" type="ORF">Agabi119p4_9949</name>
</gene>
<dbReference type="SUPFAM" id="SSF51735">
    <property type="entry name" value="NAD(P)-binding Rossmann-fold domains"/>
    <property type="match status" value="1"/>
</dbReference>
<dbReference type="AlphaFoldDB" id="A0A8H7C3R8"/>
<evidence type="ECO:0000313" key="2">
    <source>
        <dbReference type="EMBL" id="KAF7761957.1"/>
    </source>
</evidence>
<dbReference type="GO" id="GO:0048038">
    <property type="term" value="F:quinone binding"/>
    <property type="evidence" value="ECO:0007669"/>
    <property type="project" value="TreeGrafter"/>
</dbReference>
<dbReference type="FunFam" id="3.40.50.720:FF:000084">
    <property type="entry name" value="Short-chain dehydrogenase reductase"/>
    <property type="match status" value="1"/>
</dbReference>
<reference evidence="2 3" key="1">
    <citation type="journal article" name="Sci. Rep.">
        <title>Telomere-to-telomere assembled and centromere annotated genomes of the two main subspecies of the button mushroom Agaricus bisporus reveal especially polymorphic chromosome ends.</title>
        <authorList>
            <person name="Sonnenberg A.S.M."/>
            <person name="Sedaghat-Telgerd N."/>
            <person name="Lavrijssen B."/>
            <person name="Ohm R.A."/>
            <person name="Hendrickx P.M."/>
            <person name="Scholtmeijer K."/>
            <person name="Baars J.J.P."/>
            <person name="van Peer A."/>
        </authorList>
    </citation>
    <scope>NUCLEOTIDE SEQUENCE [LARGE SCALE GENOMIC DNA]</scope>
    <source>
        <strain evidence="2 3">H119_p4</strain>
    </source>
</reference>
<name>A0A8H7C3R8_AGABI</name>
<evidence type="ECO:0000313" key="3">
    <source>
        <dbReference type="Proteomes" id="UP000629468"/>
    </source>
</evidence>
<dbReference type="InterPro" id="IPR036291">
    <property type="entry name" value="NAD(P)-bd_dom_sf"/>
</dbReference>
<dbReference type="GO" id="GO:0006633">
    <property type="term" value="P:fatty acid biosynthetic process"/>
    <property type="evidence" value="ECO:0007669"/>
    <property type="project" value="TreeGrafter"/>
</dbReference>
<proteinExistence type="inferred from homology"/>
<dbReference type="Pfam" id="PF13561">
    <property type="entry name" value="adh_short_C2"/>
    <property type="match status" value="1"/>
</dbReference>
<dbReference type="Gene3D" id="3.40.50.720">
    <property type="entry name" value="NAD(P)-binding Rossmann-like Domain"/>
    <property type="match status" value="1"/>
</dbReference>